<feature type="signal peptide" evidence="2">
    <location>
        <begin position="1"/>
        <end position="16"/>
    </location>
</feature>
<evidence type="ECO:0000256" key="1">
    <source>
        <dbReference type="SAM" id="MobiDB-lite"/>
    </source>
</evidence>
<organism evidence="3 4">
    <name type="scientific">Pristionchus pacificus</name>
    <name type="common">Parasitic nematode worm</name>
    <dbReference type="NCBI Taxonomy" id="54126"/>
    <lineage>
        <taxon>Eukaryota</taxon>
        <taxon>Metazoa</taxon>
        <taxon>Ecdysozoa</taxon>
        <taxon>Nematoda</taxon>
        <taxon>Chromadorea</taxon>
        <taxon>Rhabditida</taxon>
        <taxon>Rhabditina</taxon>
        <taxon>Diplogasteromorpha</taxon>
        <taxon>Diplogasteroidea</taxon>
        <taxon>Neodiplogasteridae</taxon>
        <taxon>Pristionchus</taxon>
    </lineage>
</organism>
<dbReference type="GO" id="GO:0005847">
    <property type="term" value="C:mRNA cleavage and polyadenylation specificity factor complex"/>
    <property type="evidence" value="ECO:0000318"/>
    <property type="project" value="GO_Central"/>
</dbReference>
<proteinExistence type="predicted"/>
<keyword evidence="2" id="KW-0732">Signal</keyword>
<accession>A0A8R1UEP9</accession>
<dbReference type="AlphaFoldDB" id="A0A2A6D1G4"/>
<name>A0A2A6D1G4_PRIPA</name>
<dbReference type="GO" id="GO:0110104">
    <property type="term" value="P:mRNA alternative polyadenylation"/>
    <property type="evidence" value="ECO:0000318"/>
    <property type="project" value="GO_Central"/>
</dbReference>
<feature type="compositionally biased region" description="Polar residues" evidence="1">
    <location>
        <begin position="268"/>
        <end position="281"/>
    </location>
</feature>
<reference evidence="3" key="2">
    <citation type="submission" date="2022-06" db="UniProtKB">
        <authorList>
            <consortium name="EnsemblMetazoa"/>
        </authorList>
    </citation>
    <scope>IDENTIFICATION</scope>
    <source>
        <strain evidence="3">PS312</strain>
    </source>
</reference>
<accession>A0A2A6D1G4</accession>
<reference evidence="4" key="1">
    <citation type="journal article" date="2008" name="Nat. Genet.">
        <title>The Pristionchus pacificus genome provides a unique perspective on nematode lifestyle and parasitism.</title>
        <authorList>
            <person name="Dieterich C."/>
            <person name="Clifton S.W."/>
            <person name="Schuster L.N."/>
            <person name="Chinwalla A."/>
            <person name="Delehaunty K."/>
            <person name="Dinkelacker I."/>
            <person name="Fulton L."/>
            <person name="Fulton R."/>
            <person name="Godfrey J."/>
            <person name="Minx P."/>
            <person name="Mitreva M."/>
            <person name="Roeseler W."/>
            <person name="Tian H."/>
            <person name="Witte H."/>
            <person name="Yang S.P."/>
            <person name="Wilson R.K."/>
            <person name="Sommer R.J."/>
        </authorList>
    </citation>
    <scope>NUCLEOTIDE SEQUENCE [LARGE SCALE GENOMIC DNA]</scope>
    <source>
        <strain evidence="4">PS312</strain>
    </source>
</reference>
<feature type="region of interest" description="Disordered" evidence="1">
    <location>
        <begin position="155"/>
        <end position="281"/>
    </location>
</feature>
<evidence type="ECO:0000256" key="2">
    <source>
        <dbReference type="SAM" id="SignalP"/>
    </source>
</evidence>
<sequence length="666" mass="72000">MRALLLPLLAILGVKAQWSYAYANCGGCPQMPQMPFMPQMPQMPFMPFAPFPPMPPMMPIIPQHVGNEGNGMGGYVTSGNLPGGGKYAAAGSYSNSNGNGPFRTVTYSTGTQTPGGGTRLPYRPYPAPPNSNTVAQQSEKRVKLPNGGELITKTMVEKTPNGQRVSSFSYSQNPLGPVMPNNPARNLPASKLPFAAVTSSTNDRKDITTTQKERLEQYKTPLEGAEPESDTYIREGSGEAPSPPAVATSSGSPSFAFASQSSQSGQPTVSFTSQSSNGQPPTVCQFGHFHRFGGGGGWRGRGGGPPPWMMGGGPGMGGPMGRFGGGVPPPGFGGGGPGPDMDYGGGPGGGPEFGDYGGGGGMGPMGGGGMSPGGGGLIGTLIRAGFSVIVGLEWVPLQQYLQINYIINNYHFISSKSHFFSGSRCNETAASECFHRLFAAKDDVCRNADMRFRCVDYHFLDECFKRHAGICHAEVVGHQAAVAYRRSLEECDKKRRPLRGELDRMALSATPGISRFASGQSTPQLLSALGSLQTQCTISKYSNCSNTHVDHALELCESNMQDKKEERRGERKEKQYDFDRHKLLRIKLDTSKKLLGFEKTNKERECLIVRSILSEIYTIHHKYCFHVILTRCLCERQLFERYCGIRCEALEADSPDEDTLAWDKFQ</sequence>
<dbReference type="GO" id="GO:0003729">
    <property type="term" value="F:mRNA binding"/>
    <property type="evidence" value="ECO:0000318"/>
    <property type="project" value="GO_Central"/>
</dbReference>
<feature type="compositionally biased region" description="Basic and acidic residues" evidence="1">
    <location>
        <begin position="202"/>
        <end position="217"/>
    </location>
</feature>
<keyword evidence="4" id="KW-1185">Reference proteome</keyword>
<dbReference type="Proteomes" id="UP000005239">
    <property type="component" value="Unassembled WGS sequence"/>
</dbReference>
<dbReference type="EnsemblMetazoa" id="PPA18859.1">
    <property type="protein sequence ID" value="PPA18859.1"/>
    <property type="gene ID" value="WBGene00108413"/>
</dbReference>
<evidence type="ECO:0000313" key="3">
    <source>
        <dbReference type="EnsemblMetazoa" id="PPA18859.1"/>
    </source>
</evidence>
<feature type="compositionally biased region" description="Low complexity" evidence="1">
    <location>
        <begin position="249"/>
        <end position="267"/>
    </location>
</feature>
<feature type="chain" id="PRO_5043915668" evidence="2">
    <location>
        <begin position="17"/>
        <end position="666"/>
    </location>
</feature>
<gene>
    <name evidence="3" type="primary">WBGene00108413</name>
</gene>
<evidence type="ECO:0000313" key="4">
    <source>
        <dbReference type="Proteomes" id="UP000005239"/>
    </source>
</evidence>
<protein>
    <submittedName>
        <fullName evidence="3">Uncharacterized protein</fullName>
    </submittedName>
</protein>
<feature type="compositionally biased region" description="Polar residues" evidence="1">
    <location>
        <begin position="160"/>
        <end position="174"/>
    </location>
</feature>